<gene>
    <name evidence="2" type="ORF">S01H1_57088</name>
</gene>
<feature type="region of interest" description="Disordered" evidence="1">
    <location>
        <begin position="1"/>
        <end position="35"/>
    </location>
</feature>
<protein>
    <submittedName>
        <fullName evidence="2">Uncharacterized protein</fullName>
    </submittedName>
</protein>
<evidence type="ECO:0000256" key="1">
    <source>
        <dbReference type="SAM" id="MobiDB-lite"/>
    </source>
</evidence>
<name>X0WKK2_9ZZZZ</name>
<sequence>AGPEAAMEAAEAIEEPAAAAPAATVPAEAAPAAQE</sequence>
<comment type="caution">
    <text evidence="2">The sequence shown here is derived from an EMBL/GenBank/DDBJ whole genome shotgun (WGS) entry which is preliminary data.</text>
</comment>
<organism evidence="2">
    <name type="scientific">marine sediment metagenome</name>
    <dbReference type="NCBI Taxonomy" id="412755"/>
    <lineage>
        <taxon>unclassified sequences</taxon>
        <taxon>metagenomes</taxon>
        <taxon>ecological metagenomes</taxon>
    </lineage>
</organism>
<proteinExistence type="predicted"/>
<dbReference type="EMBL" id="BARS01037212">
    <property type="protein sequence ID" value="GAG23767.1"/>
    <property type="molecule type" value="Genomic_DNA"/>
</dbReference>
<accession>X0WKK2</accession>
<feature type="non-terminal residue" evidence="2">
    <location>
        <position position="1"/>
    </location>
</feature>
<reference evidence="2" key="1">
    <citation type="journal article" date="2014" name="Front. Microbiol.">
        <title>High frequency of phylogenetically diverse reductive dehalogenase-homologous genes in deep subseafloor sedimentary metagenomes.</title>
        <authorList>
            <person name="Kawai M."/>
            <person name="Futagami T."/>
            <person name="Toyoda A."/>
            <person name="Takaki Y."/>
            <person name="Nishi S."/>
            <person name="Hori S."/>
            <person name="Arai W."/>
            <person name="Tsubouchi T."/>
            <person name="Morono Y."/>
            <person name="Uchiyama I."/>
            <person name="Ito T."/>
            <person name="Fujiyama A."/>
            <person name="Inagaki F."/>
            <person name="Takami H."/>
        </authorList>
    </citation>
    <scope>NUCLEOTIDE SEQUENCE</scope>
    <source>
        <strain evidence="2">Expedition CK06-06</strain>
    </source>
</reference>
<dbReference type="AlphaFoldDB" id="X0WKK2"/>
<evidence type="ECO:0000313" key="2">
    <source>
        <dbReference type="EMBL" id="GAG23767.1"/>
    </source>
</evidence>